<name>A0ABP4CJN7_9ACTN</name>
<sequence>MTDTANLEPAEARRRALEAEAVQRWNAAHPIGTPVRYWTGFREGEGAAGTTRTEAQLLGGHTAVVWVTGESSCISLTHVEHCPERTVDVRDLGFPMDDRDLIYNGLQSREGTWGSADAALGDEENWAYAEVTEAWCERAAELLAEHGIVWDPEGPEDRVTLPAGMGRTAAERIWQEVTDAFDAWVDGVVEETRSGRDRAPDDGLRPDDAPGARWVDEPTA</sequence>
<comment type="caution">
    <text evidence="2">The sequence shown here is derived from an EMBL/GenBank/DDBJ whole genome shotgun (WGS) entry which is preliminary data.</text>
</comment>
<keyword evidence="3" id="KW-1185">Reference proteome</keyword>
<dbReference type="EMBL" id="BAAAHH010000090">
    <property type="protein sequence ID" value="GAA0971167.1"/>
    <property type="molecule type" value="Genomic_DNA"/>
</dbReference>
<evidence type="ECO:0000313" key="3">
    <source>
        <dbReference type="Proteomes" id="UP001500665"/>
    </source>
</evidence>
<dbReference type="RefSeq" id="WP_344248171.1">
    <property type="nucleotide sequence ID" value="NZ_BAAAHH010000090.1"/>
</dbReference>
<proteinExistence type="predicted"/>
<dbReference type="Proteomes" id="UP001500665">
    <property type="component" value="Unassembled WGS sequence"/>
</dbReference>
<evidence type="ECO:0008006" key="4">
    <source>
        <dbReference type="Google" id="ProtNLM"/>
    </source>
</evidence>
<feature type="region of interest" description="Disordered" evidence="1">
    <location>
        <begin position="192"/>
        <end position="220"/>
    </location>
</feature>
<evidence type="ECO:0000313" key="2">
    <source>
        <dbReference type="EMBL" id="GAA0971167.1"/>
    </source>
</evidence>
<accession>A0ABP4CJN7</accession>
<reference evidence="3" key="1">
    <citation type="journal article" date="2019" name="Int. J. Syst. Evol. Microbiol.">
        <title>The Global Catalogue of Microorganisms (GCM) 10K type strain sequencing project: providing services to taxonomists for standard genome sequencing and annotation.</title>
        <authorList>
            <consortium name="The Broad Institute Genomics Platform"/>
            <consortium name="The Broad Institute Genome Sequencing Center for Infectious Disease"/>
            <person name="Wu L."/>
            <person name="Ma J."/>
        </authorList>
    </citation>
    <scope>NUCLEOTIDE SEQUENCE [LARGE SCALE GENOMIC DNA]</scope>
    <source>
        <strain evidence="3">JCM 10696</strain>
    </source>
</reference>
<protein>
    <recommendedName>
        <fullName evidence="4">SUKH-4 immunity protein of toxin-antitoxin system</fullName>
    </recommendedName>
</protein>
<evidence type="ECO:0000256" key="1">
    <source>
        <dbReference type="SAM" id="MobiDB-lite"/>
    </source>
</evidence>
<organism evidence="2 3">
    <name type="scientific">Actinocorallia libanotica</name>
    <dbReference type="NCBI Taxonomy" id="46162"/>
    <lineage>
        <taxon>Bacteria</taxon>
        <taxon>Bacillati</taxon>
        <taxon>Actinomycetota</taxon>
        <taxon>Actinomycetes</taxon>
        <taxon>Streptosporangiales</taxon>
        <taxon>Thermomonosporaceae</taxon>
        <taxon>Actinocorallia</taxon>
    </lineage>
</organism>
<gene>
    <name evidence="2" type="ORF">GCM10009550_79370</name>
</gene>